<sequence>MFLEVKLPEATSLFVFLRVDLGTEQQDVTIESCCPGVLHIGYSSDHEKLQGSQGCVRHDLVPLVLQLLFLILFSGVLVAFLLQVPKVPCTQDQEIYQELMQLKPKVDSLCRPCSWDWMFFNGNCYFFSITKRNWSDSLRACQEVGAQLIIIESYEEQDFLQKMFKIRSNFWIGLSDMKHEGSWQWVDDSPLSPSFKKYWALWKNEDHSETDCAELTDHGWNEDNCKNEKLWICKKSPASCSNN</sequence>
<dbReference type="InterPro" id="IPR051379">
    <property type="entry name" value="C-type_Lectin_Receptor_IMM"/>
</dbReference>
<keyword evidence="3" id="KW-1133">Transmembrane helix</keyword>
<dbReference type="Proteomes" id="UP000694915">
    <property type="component" value="Unplaced"/>
</dbReference>
<dbReference type="Gene3D" id="3.10.100.10">
    <property type="entry name" value="Mannose-Binding Protein A, subunit A"/>
    <property type="match status" value="1"/>
</dbReference>
<evidence type="ECO:0000313" key="5">
    <source>
        <dbReference type="Proteomes" id="UP000694915"/>
    </source>
</evidence>
<keyword evidence="3" id="KW-0472">Membrane</keyword>
<keyword evidence="5" id="KW-1185">Reference proteome</keyword>
<feature type="domain" description="C-type lectin" evidence="4">
    <location>
        <begin position="120"/>
        <end position="234"/>
    </location>
</feature>
<evidence type="ECO:0000256" key="2">
    <source>
        <dbReference type="ARBA" id="ARBA00023157"/>
    </source>
</evidence>
<proteinExistence type="predicted"/>
<dbReference type="SMART" id="SM00034">
    <property type="entry name" value="CLECT"/>
    <property type="match status" value="1"/>
</dbReference>
<dbReference type="PANTHER" id="PTHR46746:SF9">
    <property type="entry name" value="CD209 ANTIGEN-LIKE PROTEIN C-LIKE"/>
    <property type="match status" value="1"/>
</dbReference>
<keyword evidence="2" id="KW-1015">Disulfide bond</keyword>
<reference evidence="6" key="1">
    <citation type="submission" date="2025-08" db="UniProtKB">
        <authorList>
            <consortium name="RefSeq"/>
        </authorList>
    </citation>
    <scope>IDENTIFICATION</scope>
</reference>
<dbReference type="SUPFAM" id="SSF56436">
    <property type="entry name" value="C-type lectin-like"/>
    <property type="match status" value="1"/>
</dbReference>
<dbReference type="GeneID" id="101992457"/>
<dbReference type="InterPro" id="IPR001304">
    <property type="entry name" value="C-type_lectin-like"/>
</dbReference>
<gene>
    <name evidence="6" type="primary">LOC101992457</name>
</gene>
<evidence type="ECO:0000259" key="4">
    <source>
        <dbReference type="PROSITE" id="PS50041"/>
    </source>
</evidence>
<organism evidence="5 6">
    <name type="scientific">Microtus ochrogaster</name>
    <name type="common">Prairie vole</name>
    <dbReference type="NCBI Taxonomy" id="79684"/>
    <lineage>
        <taxon>Eukaryota</taxon>
        <taxon>Metazoa</taxon>
        <taxon>Chordata</taxon>
        <taxon>Craniata</taxon>
        <taxon>Vertebrata</taxon>
        <taxon>Euteleostomi</taxon>
        <taxon>Mammalia</taxon>
        <taxon>Eutheria</taxon>
        <taxon>Euarchontoglires</taxon>
        <taxon>Glires</taxon>
        <taxon>Rodentia</taxon>
        <taxon>Myomorpha</taxon>
        <taxon>Muroidea</taxon>
        <taxon>Cricetidae</taxon>
        <taxon>Arvicolinae</taxon>
        <taxon>Microtus</taxon>
    </lineage>
</organism>
<dbReference type="Pfam" id="PF00059">
    <property type="entry name" value="Lectin_C"/>
    <property type="match status" value="1"/>
</dbReference>
<dbReference type="CDD" id="cd03590">
    <property type="entry name" value="CLECT_DC-SIGN_like"/>
    <property type="match status" value="1"/>
</dbReference>
<dbReference type="InterPro" id="IPR016186">
    <property type="entry name" value="C-type_lectin-like/link_sf"/>
</dbReference>
<dbReference type="InterPro" id="IPR033989">
    <property type="entry name" value="CD209-like_CTLD"/>
</dbReference>
<dbReference type="PROSITE" id="PS50041">
    <property type="entry name" value="C_TYPE_LECTIN_2"/>
    <property type="match status" value="1"/>
</dbReference>
<dbReference type="PANTHER" id="PTHR46746">
    <property type="entry name" value="KILLER CELL LECTIN-LIKE RECEPTOR SUBFAMILY F MEMBER 2"/>
    <property type="match status" value="1"/>
</dbReference>
<keyword evidence="3" id="KW-0812">Transmembrane</keyword>
<dbReference type="InterPro" id="IPR016187">
    <property type="entry name" value="CTDL_fold"/>
</dbReference>
<feature type="transmembrane region" description="Helical" evidence="3">
    <location>
        <begin position="60"/>
        <end position="82"/>
    </location>
</feature>
<evidence type="ECO:0000256" key="3">
    <source>
        <dbReference type="SAM" id="Phobius"/>
    </source>
</evidence>
<name>A0ABM1AVN7_MICOH</name>
<evidence type="ECO:0000313" key="6">
    <source>
        <dbReference type="RefSeq" id="XP_013209155.2"/>
    </source>
</evidence>
<protein>
    <submittedName>
        <fullName evidence="6">CD209 antigen-like protein E</fullName>
    </submittedName>
</protein>
<accession>A0ABM1AVN7</accession>
<keyword evidence="1" id="KW-0430">Lectin</keyword>
<evidence type="ECO:0000256" key="1">
    <source>
        <dbReference type="ARBA" id="ARBA00022734"/>
    </source>
</evidence>
<dbReference type="RefSeq" id="XP_013209155.2">
    <property type="nucleotide sequence ID" value="XM_013353701.2"/>
</dbReference>